<dbReference type="SUPFAM" id="SSF55060">
    <property type="entry name" value="GHMP Kinase, C-terminal domain"/>
    <property type="match status" value="1"/>
</dbReference>
<keyword evidence="2" id="KW-0067">ATP-binding</keyword>
<keyword evidence="5" id="KW-1185">Reference proteome</keyword>
<dbReference type="RefSeq" id="WP_316025642.1">
    <property type="nucleotide sequence ID" value="NZ_JAWDIO010000002.1"/>
</dbReference>
<name>A0ABU3SVG1_9ALTE</name>
<keyword evidence="1" id="KW-0547">Nucleotide-binding</keyword>
<evidence type="ECO:0000313" key="5">
    <source>
        <dbReference type="Proteomes" id="UP001247805"/>
    </source>
</evidence>
<evidence type="ECO:0000256" key="1">
    <source>
        <dbReference type="ARBA" id="ARBA00022741"/>
    </source>
</evidence>
<evidence type="ECO:0000313" key="4">
    <source>
        <dbReference type="EMBL" id="MDU0354013.1"/>
    </source>
</evidence>
<dbReference type="Gene3D" id="3.30.70.890">
    <property type="entry name" value="GHMP kinase, C-terminal domain"/>
    <property type="match status" value="1"/>
</dbReference>
<dbReference type="PANTHER" id="PTHR10457:SF7">
    <property type="entry name" value="GALACTOKINASE-RELATED"/>
    <property type="match status" value="1"/>
</dbReference>
<feature type="domain" description="GHMP kinase C-terminal" evidence="3">
    <location>
        <begin position="92"/>
        <end position="163"/>
    </location>
</feature>
<protein>
    <recommendedName>
        <fullName evidence="3">GHMP kinase C-terminal domain-containing protein</fullName>
    </recommendedName>
</protein>
<dbReference type="InterPro" id="IPR036554">
    <property type="entry name" value="GHMP_kinase_C_sf"/>
</dbReference>
<dbReference type="Proteomes" id="UP001247805">
    <property type="component" value="Unassembled WGS sequence"/>
</dbReference>
<comment type="caution">
    <text evidence="4">The sequence shown here is derived from an EMBL/GenBank/DDBJ whole genome shotgun (WGS) entry which is preliminary data.</text>
</comment>
<dbReference type="Pfam" id="PF08544">
    <property type="entry name" value="GHMP_kinases_C"/>
    <property type="match status" value="1"/>
</dbReference>
<dbReference type="InterPro" id="IPR013750">
    <property type="entry name" value="GHMP_kinase_C_dom"/>
</dbReference>
<sequence>MLLDCQDLSFEYAPIPDDISILIVNSNVKRGLVDSEYNLRREQCSEVASYFGHTSLRAVSMEALEAAEQQLAPDLFKRARHVLSENARTLAALEALKNNDLATMSVLMKASHASLRDDFEVTTKEMDGLVAIIEQAIGCKGGVRMTGGGFGGCIVALIPSHMTEQLSALVLAEYPKQYGITPSIYSCTASNGAFA</sequence>
<gene>
    <name evidence="4" type="ORF">RS130_08775</name>
</gene>
<accession>A0ABU3SVG1</accession>
<organism evidence="4 5">
    <name type="scientific">Paraglaciecola aquimarina</name>
    <dbReference type="NCBI Taxonomy" id="1235557"/>
    <lineage>
        <taxon>Bacteria</taxon>
        <taxon>Pseudomonadati</taxon>
        <taxon>Pseudomonadota</taxon>
        <taxon>Gammaproteobacteria</taxon>
        <taxon>Alteromonadales</taxon>
        <taxon>Alteromonadaceae</taxon>
        <taxon>Paraglaciecola</taxon>
    </lineage>
</organism>
<dbReference type="PANTHER" id="PTHR10457">
    <property type="entry name" value="MEVALONATE KINASE/GALACTOKINASE"/>
    <property type="match status" value="1"/>
</dbReference>
<reference evidence="4 5" key="1">
    <citation type="submission" date="2023-10" db="EMBL/GenBank/DDBJ databases">
        <title>Glaciecola aquimarina strain GGW-M5 nov., isolated from a coastal seawater.</title>
        <authorList>
            <person name="Bayburt H."/>
            <person name="Kim J.M."/>
            <person name="Choi B.J."/>
            <person name="Jeon C.O."/>
        </authorList>
    </citation>
    <scope>NUCLEOTIDE SEQUENCE [LARGE SCALE GENOMIC DNA]</scope>
    <source>
        <strain evidence="4 5">KCTC 32108</strain>
    </source>
</reference>
<evidence type="ECO:0000259" key="3">
    <source>
        <dbReference type="Pfam" id="PF08544"/>
    </source>
</evidence>
<evidence type="ECO:0000256" key="2">
    <source>
        <dbReference type="ARBA" id="ARBA00022840"/>
    </source>
</evidence>
<dbReference type="EMBL" id="JAWDIO010000002">
    <property type="protein sequence ID" value="MDU0354013.1"/>
    <property type="molecule type" value="Genomic_DNA"/>
</dbReference>
<proteinExistence type="predicted"/>